<accession>A0A1P8VPY9</accession>
<sequence length="209" mass="23393">MVAIGLYYPYIQFKDETWLKLTALYWDRMVRIVPKNFPLEDSEGVRLLANREKEGDKSFVVDRVPEETELKTVADEFTRLVGQHGDELAKRYSVANRASWPISPVTVATEPNSDPRLAYVYPAKMATDLQTLLIGAGLAEMGPSRPDVGLGLHPRMADVYMLALARTIAENSSYTPVTDETHGFQDRYTGQSGACADEEDYRGSRILEG</sequence>
<dbReference type="AlphaFoldDB" id="A0A1P8VPY9"/>
<protein>
    <submittedName>
        <fullName evidence="1">Uncharacterized protein</fullName>
    </submittedName>
</protein>
<reference evidence="1" key="1">
    <citation type="journal article" date="2017" name="ACS Chem. Biol.">
        <title>Genomics-Guided Exploitation of Lipopeptide Diversity in Myxobacteria.</title>
        <authorList>
            <person name="Burgard C."/>
            <person name="Zaburannyi N."/>
            <person name="Nadmid S."/>
            <person name="Maier J."/>
            <person name="Jenke-Kodama H."/>
            <person name="Luxenburger E."/>
            <person name="Bernauer H.S."/>
            <person name="Wenzel S.C."/>
        </authorList>
    </citation>
    <scope>NUCLEOTIDE SEQUENCE</scope>
    <source>
        <strain evidence="1">CcG34</strain>
    </source>
</reference>
<name>A0A1P8VPY9_9BACT</name>
<dbReference type="EMBL" id="KX622587">
    <property type="protein sequence ID" value="APZ78676.1"/>
    <property type="molecule type" value="Genomic_DNA"/>
</dbReference>
<evidence type="ECO:0000313" key="1">
    <source>
        <dbReference type="EMBL" id="APZ78676.1"/>
    </source>
</evidence>
<organism evidence="1">
    <name type="scientific">Cystobacterineae bacterium</name>
    <dbReference type="NCBI Taxonomy" id="1934914"/>
    <lineage>
        <taxon>Bacteria</taxon>
        <taxon>Pseudomonadati</taxon>
        <taxon>Myxococcota</taxon>
        <taxon>Myxococcia</taxon>
        <taxon>Myxococcales</taxon>
        <taxon>Cystobacterineae</taxon>
    </lineage>
</organism>
<proteinExistence type="predicted"/>